<protein>
    <submittedName>
        <fullName evidence="1">Uncharacterized protein</fullName>
    </submittedName>
</protein>
<dbReference type="EMBL" id="KI288886">
    <property type="protein sequence ID" value="ESA08725.1"/>
    <property type="molecule type" value="Genomic_DNA"/>
</dbReference>
<reference evidence="1" key="1">
    <citation type="submission" date="2013-07" db="EMBL/GenBank/DDBJ databases">
        <title>The genome of an arbuscular mycorrhizal fungus provides insights into the evolution of the oldest plant symbiosis.</title>
        <authorList>
            <consortium name="DOE Joint Genome Institute"/>
            <person name="Tisserant E."/>
            <person name="Malbreil M."/>
            <person name="Kuo A."/>
            <person name="Kohler A."/>
            <person name="Symeonidi A."/>
            <person name="Balestrini R."/>
            <person name="Charron P."/>
            <person name="Duensing N."/>
            <person name="Frei-dit-Frey N."/>
            <person name="Gianinazzi-Pearson V."/>
            <person name="Gilbert B."/>
            <person name="Handa Y."/>
            <person name="Hijri M."/>
            <person name="Kaul R."/>
            <person name="Kawaguchi M."/>
            <person name="Krajinski F."/>
            <person name="Lammers P."/>
            <person name="Lapierre D."/>
            <person name="Masclaux F.G."/>
            <person name="Murat C."/>
            <person name="Morin E."/>
            <person name="Ndikumana S."/>
            <person name="Pagni M."/>
            <person name="Petitpierre D."/>
            <person name="Requena N."/>
            <person name="Rosikiewicz P."/>
            <person name="Riley R."/>
            <person name="Saito K."/>
            <person name="San Clemente H."/>
            <person name="Shapiro H."/>
            <person name="van Tuinen D."/>
            <person name="Becard G."/>
            <person name="Bonfante P."/>
            <person name="Paszkowski U."/>
            <person name="Shachar-Hill Y."/>
            <person name="Young J.P."/>
            <person name="Sanders I.R."/>
            <person name="Henrissat B."/>
            <person name="Rensing S.A."/>
            <person name="Grigoriev I.V."/>
            <person name="Corradi N."/>
            <person name="Roux C."/>
            <person name="Martin F."/>
        </authorList>
    </citation>
    <scope>NUCLEOTIDE SEQUENCE</scope>
    <source>
        <strain evidence="1">DAOM 197198</strain>
    </source>
</reference>
<dbReference type="AlphaFoldDB" id="U9TKP8"/>
<evidence type="ECO:0000313" key="1">
    <source>
        <dbReference type="EMBL" id="ESA08725.1"/>
    </source>
</evidence>
<sequence length="67" mass="7939">MDSDIPCKKKYKMSGSTKNYIEYLANKYQFYQNEQIKTWGTINKLIHELDSAFSMSDYVAYNILLEL</sequence>
<name>U9TKP8_RHIID</name>
<gene>
    <name evidence="1" type="ORF">GLOINDRAFT_31375</name>
</gene>
<accession>U9TKP8</accession>
<proteinExistence type="predicted"/>
<organism evidence="1">
    <name type="scientific">Rhizophagus irregularis (strain DAOM 181602 / DAOM 197198 / MUCL 43194)</name>
    <name type="common">Arbuscular mycorrhizal fungus</name>
    <name type="synonym">Glomus intraradices</name>
    <dbReference type="NCBI Taxonomy" id="747089"/>
    <lineage>
        <taxon>Eukaryota</taxon>
        <taxon>Fungi</taxon>
        <taxon>Fungi incertae sedis</taxon>
        <taxon>Mucoromycota</taxon>
        <taxon>Glomeromycotina</taxon>
        <taxon>Glomeromycetes</taxon>
        <taxon>Glomerales</taxon>
        <taxon>Glomeraceae</taxon>
        <taxon>Rhizophagus</taxon>
    </lineage>
</organism>
<dbReference type="HOGENOM" id="CLU_2813686_0_0_1"/>